<evidence type="ECO:0000313" key="5">
    <source>
        <dbReference type="EMBL" id="KAJ7377680.1"/>
    </source>
</evidence>
<name>A0A9W9ZAD0_9CNID</name>
<dbReference type="Pfam" id="PF13424">
    <property type="entry name" value="TPR_12"/>
    <property type="match status" value="3"/>
</dbReference>
<keyword evidence="6" id="KW-1185">Reference proteome</keyword>
<dbReference type="SUPFAM" id="SSF52540">
    <property type="entry name" value="P-loop containing nucleoside triphosphate hydrolases"/>
    <property type="match status" value="1"/>
</dbReference>
<evidence type="ECO:0000256" key="2">
    <source>
        <dbReference type="ARBA" id="ARBA00022803"/>
    </source>
</evidence>
<dbReference type="Gene3D" id="3.40.50.300">
    <property type="entry name" value="P-loop containing nucleotide triphosphate hydrolases"/>
    <property type="match status" value="1"/>
</dbReference>
<accession>A0A9W9ZAD0</accession>
<dbReference type="PROSITE" id="PS50005">
    <property type="entry name" value="TPR"/>
    <property type="match status" value="3"/>
</dbReference>
<dbReference type="PANTHER" id="PTHR45641">
    <property type="entry name" value="TETRATRICOPEPTIDE REPEAT PROTEIN (AFU_ORTHOLOGUE AFUA_6G03870)"/>
    <property type="match status" value="1"/>
</dbReference>
<dbReference type="SMART" id="SM00028">
    <property type="entry name" value="TPR"/>
    <property type="match status" value="5"/>
</dbReference>
<organism evidence="5 6">
    <name type="scientific">Desmophyllum pertusum</name>
    <dbReference type="NCBI Taxonomy" id="174260"/>
    <lineage>
        <taxon>Eukaryota</taxon>
        <taxon>Metazoa</taxon>
        <taxon>Cnidaria</taxon>
        <taxon>Anthozoa</taxon>
        <taxon>Hexacorallia</taxon>
        <taxon>Scleractinia</taxon>
        <taxon>Caryophylliina</taxon>
        <taxon>Caryophylliidae</taxon>
        <taxon>Desmophyllum</taxon>
    </lineage>
</organism>
<evidence type="ECO:0000256" key="3">
    <source>
        <dbReference type="PROSITE-ProRule" id="PRU00339"/>
    </source>
</evidence>
<feature type="repeat" description="TPR" evidence="3">
    <location>
        <begin position="766"/>
        <end position="799"/>
    </location>
</feature>
<dbReference type="InterPro" id="IPR019734">
    <property type="entry name" value="TPR_rpt"/>
</dbReference>
<dbReference type="PANTHER" id="PTHR45641:SF1">
    <property type="entry name" value="AAA+ ATPASE DOMAIN-CONTAINING PROTEIN"/>
    <property type="match status" value="1"/>
</dbReference>
<sequence length="922" mass="104157">MATATEYTPEQLNYYRICYVATDIVAEGLRTIFKQEWDNRYKATLGKWKDEPRNGLAFFNAESRRSQRRNAHLLNTITKGDRAEWDCTMLFYAILYSDCIGHGLHAMVQLNVDDLRRFRNKDFAHMPQGQLSDLDFQIAMGKVRVAFQALGLSTVQIQDITNQTTFPTDELKGVLDKVEDLKRELKEKYHQLQEKETQRQGLEGQLQEKETQRQGLEGQLQEKETQRQVLEDQLQNDIPPFCILPPKPSHDVAGRDSEVATITQQLKELKQVNENNLSYLYLSGNPGSGKSQLAGLVAKRFYGDAQEDPFASTFVMTLNAESLDTVLESYFSFARQLKCPEYAVTGIINSKDMKIEVKIANLKALISTKIGSYKSWLLVVDNVKSIPQTYVYLPKCGNKQWARGQLLITTQDTTSIPLTNSFIRHVSVSKGMESNESICLLAKLSGIDDNEKSKMVAQALDYQPLALASAATYIKQIRLSKITSHFGWNEYLDKLEKGKRAITETILTETNPSYPKSMTAAITLAVEGVIESDKVTLHAFSLLSLCAPQPLSTEIMINYIHDIDDDIEDEEMIMIRFQRCSLLLLEEEETGVYIHVHQVVRDVIKTVIKDYLASHRLEALNGAVTAFNRFIPDNWQDLNSIMQSNITYLQQLGPEHVDVAATYGNLGSVHQALGDFEQAKDYHHRALEIRLKQLGPEHVDVATTYAAYSNLGAVHQDLGDFEQAKDYHSSCSRNSALGDFEQAKDYHHRDLQISLKQLGPEHVHVATTYSNLGSVHQALGDFEQAKDYHDRDLQISLKQLGPEHVDVAATYANLGSVHQALGDFEQAKEYHHRALDIRLKQLGPEHVNVATTYSNFGSVHQALGYFEQAKDYHHRDLQISLKQLGPEHVNVATTYSNLGSVHQDLGAFEQAKTIIIVLYKLV</sequence>
<dbReference type="OrthoDB" id="5973146at2759"/>
<comment type="caution">
    <text evidence="5">The sequence shown here is derived from an EMBL/GenBank/DDBJ whole genome shotgun (WGS) entry which is preliminary data.</text>
</comment>
<evidence type="ECO:0000256" key="1">
    <source>
        <dbReference type="ARBA" id="ARBA00022737"/>
    </source>
</evidence>
<keyword evidence="1" id="KW-0677">Repeat</keyword>
<feature type="region of interest" description="Disordered" evidence="4">
    <location>
        <begin position="192"/>
        <end position="227"/>
    </location>
</feature>
<reference evidence="5" key="1">
    <citation type="submission" date="2023-01" db="EMBL/GenBank/DDBJ databases">
        <title>Genome assembly of the deep-sea coral Lophelia pertusa.</title>
        <authorList>
            <person name="Herrera S."/>
            <person name="Cordes E."/>
        </authorList>
    </citation>
    <scope>NUCLEOTIDE SEQUENCE</scope>
    <source>
        <strain evidence="5">USNM1676648</strain>
        <tissue evidence="5">Polyp</tissue>
    </source>
</reference>
<feature type="repeat" description="TPR" evidence="3">
    <location>
        <begin position="660"/>
        <end position="693"/>
    </location>
</feature>
<evidence type="ECO:0008006" key="7">
    <source>
        <dbReference type="Google" id="ProtNLM"/>
    </source>
</evidence>
<proteinExistence type="predicted"/>
<dbReference type="AlphaFoldDB" id="A0A9W9ZAD0"/>
<protein>
    <recommendedName>
        <fullName evidence="7">Nephrocystin-3</fullName>
    </recommendedName>
</protein>
<feature type="repeat" description="TPR" evidence="3">
    <location>
        <begin position="808"/>
        <end position="841"/>
    </location>
</feature>
<dbReference type="Proteomes" id="UP001163046">
    <property type="component" value="Unassembled WGS sequence"/>
</dbReference>
<dbReference type="SUPFAM" id="SSF48452">
    <property type="entry name" value="TPR-like"/>
    <property type="match status" value="2"/>
</dbReference>
<evidence type="ECO:0000313" key="6">
    <source>
        <dbReference type="Proteomes" id="UP001163046"/>
    </source>
</evidence>
<dbReference type="Gene3D" id="1.25.40.10">
    <property type="entry name" value="Tetratricopeptide repeat domain"/>
    <property type="match status" value="3"/>
</dbReference>
<dbReference type="EMBL" id="MU826375">
    <property type="protein sequence ID" value="KAJ7377680.1"/>
    <property type="molecule type" value="Genomic_DNA"/>
</dbReference>
<gene>
    <name evidence="5" type="ORF">OS493_027759</name>
</gene>
<dbReference type="InterPro" id="IPR027417">
    <property type="entry name" value="P-loop_NTPase"/>
</dbReference>
<keyword evidence="2 3" id="KW-0802">TPR repeat</keyword>
<dbReference type="InterPro" id="IPR011990">
    <property type="entry name" value="TPR-like_helical_dom_sf"/>
</dbReference>
<evidence type="ECO:0000256" key="4">
    <source>
        <dbReference type="SAM" id="MobiDB-lite"/>
    </source>
</evidence>